<evidence type="ECO:0000256" key="2">
    <source>
        <dbReference type="ARBA" id="ARBA00004983"/>
    </source>
</evidence>
<comment type="pathway">
    <text evidence="2 5">Carbohydrate acid metabolism; D-glucarate degradation; 2,5-dioxopentanoate from D-glucarate: step 2/2.</text>
</comment>
<name>A0ABP5CAD3_9ACTN</name>
<dbReference type="HAMAP" id="MF_00694">
    <property type="entry name" value="KDGDH"/>
    <property type="match status" value="1"/>
</dbReference>
<gene>
    <name evidence="7" type="ORF">GCM10009838_16140</name>
</gene>
<evidence type="ECO:0000256" key="1">
    <source>
        <dbReference type="ARBA" id="ARBA00001446"/>
    </source>
</evidence>
<dbReference type="SUPFAM" id="SSF51569">
    <property type="entry name" value="Aldolase"/>
    <property type="match status" value="1"/>
</dbReference>
<dbReference type="PANTHER" id="PTHR12128">
    <property type="entry name" value="DIHYDRODIPICOLINATE SYNTHASE"/>
    <property type="match status" value="1"/>
</dbReference>
<keyword evidence="8" id="KW-1185">Reference proteome</keyword>
<evidence type="ECO:0000256" key="4">
    <source>
        <dbReference type="ARBA" id="ARBA00023239"/>
    </source>
</evidence>
<comment type="similarity">
    <text evidence="3 5 6">Belongs to the DapA family.</text>
</comment>
<accession>A0ABP5CAD3</accession>
<dbReference type="Proteomes" id="UP001499854">
    <property type="component" value="Unassembled WGS sequence"/>
</dbReference>
<dbReference type="NCBIfam" id="NF002958">
    <property type="entry name" value="PRK03620.1"/>
    <property type="match status" value="1"/>
</dbReference>
<dbReference type="RefSeq" id="WP_344656305.1">
    <property type="nucleotide sequence ID" value="NZ_BAAAQM010000006.1"/>
</dbReference>
<dbReference type="SMART" id="SM01130">
    <property type="entry name" value="DHDPS"/>
    <property type="match status" value="1"/>
</dbReference>
<keyword evidence="4 5" id="KW-0456">Lyase</keyword>
<protein>
    <recommendedName>
        <fullName evidence="5">Probable 5-dehydro-4-deoxyglucarate dehydratase</fullName>
        <ecNumber evidence="5">4.2.1.41</ecNumber>
    </recommendedName>
    <alternativeName>
        <fullName evidence="5">5-keto-4-deoxy-glucarate dehydratase</fullName>
        <shortName evidence="5">KDGDH</shortName>
    </alternativeName>
</protein>
<evidence type="ECO:0000256" key="3">
    <source>
        <dbReference type="ARBA" id="ARBA00007592"/>
    </source>
</evidence>
<evidence type="ECO:0000256" key="6">
    <source>
        <dbReference type="PIRNR" id="PIRNR001365"/>
    </source>
</evidence>
<dbReference type="InterPro" id="IPR013785">
    <property type="entry name" value="Aldolase_TIM"/>
</dbReference>
<reference evidence="8" key="1">
    <citation type="journal article" date="2019" name="Int. J. Syst. Evol. Microbiol.">
        <title>The Global Catalogue of Microorganisms (GCM) 10K type strain sequencing project: providing services to taxonomists for standard genome sequencing and annotation.</title>
        <authorList>
            <consortium name="The Broad Institute Genomics Platform"/>
            <consortium name="The Broad Institute Genome Sequencing Center for Infectious Disease"/>
            <person name="Wu L."/>
            <person name="Ma J."/>
        </authorList>
    </citation>
    <scope>NUCLEOTIDE SEQUENCE [LARGE SCALE GENOMIC DNA]</scope>
    <source>
        <strain evidence="8">JCM 16013</strain>
    </source>
</reference>
<proteinExistence type="inferred from homology"/>
<dbReference type="InterPro" id="IPR002220">
    <property type="entry name" value="DapA-like"/>
</dbReference>
<dbReference type="InterPro" id="IPR017655">
    <property type="entry name" value="Dehydro-deoxyglucarate_dehyd"/>
</dbReference>
<dbReference type="EC" id="4.2.1.41" evidence="5"/>
<dbReference type="PIRSF" id="PIRSF001365">
    <property type="entry name" value="DHDPS"/>
    <property type="match status" value="1"/>
</dbReference>
<dbReference type="Pfam" id="PF00701">
    <property type="entry name" value="DHDPS"/>
    <property type="match status" value="1"/>
</dbReference>
<dbReference type="Gene3D" id="3.20.20.70">
    <property type="entry name" value="Aldolase class I"/>
    <property type="match status" value="1"/>
</dbReference>
<comment type="catalytic activity">
    <reaction evidence="1 5">
        <text>5-dehydro-4-deoxy-D-glucarate + H(+) = 2,5-dioxopentanoate + CO2 + H2O</text>
        <dbReference type="Rhea" id="RHEA:24608"/>
        <dbReference type="ChEBI" id="CHEBI:15377"/>
        <dbReference type="ChEBI" id="CHEBI:15378"/>
        <dbReference type="ChEBI" id="CHEBI:16526"/>
        <dbReference type="ChEBI" id="CHEBI:42819"/>
        <dbReference type="ChEBI" id="CHEBI:58136"/>
        <dbReference type="EC" id="4.2.1.41"/>
    </reaction>
</comment>
<sequence length="326" mass="34514">MQSLVERLDGLLYFPVTPFARGAGDRAGRVDLAAYREHLGSRLAFLDAPERPGPAAVFACCGTGEFFSLDLDEYADCVRVAAEAAAGRVPVVAGIGYGAALAAPFAAAAKEAGADGLLVMPPYLVAGGAAGLRDHYAAVAENTDLDLIIYQRDNVTFTPEVVAELAAVPNIVGFKDGKGDLDLMQRIVSAVRDRHGEGALLYLNGLPTAEMSQLAYRGVGVPGYSSAVFCFAPDIALAFYHAYRDDDSALVTALLDRFYRPLVELRHKAPGYAVSLVKTGVRLDGLDAGPVRPPLTEPAPEHVERLAELVVEGRRVLVEHGIGPAV</sequence>
<dbReference type="EMBL" id="BAAAQM010000006">
    <property type="protein sequence ID" value="GAA1960470.1"/>
    <property type="molecule type" value="Genomic_DNA"/>
</dbReference>
<evidence type="ECO:0000256" key="5">
    <source>
        <dbReference type="HAMAP-Rule" id="MF_00694"/>
    </source>
</evidence>
<evidence type="ECO:0000313" key="7">
    <source>
        <dbReference type="EMBL" id="GAA1960470.1"/>
    </source>
</evidence>
<organism evidence="7 8">
    <name type="scientific">Catenulispora subtropica</name>
    <dbReference type="NCBI Taxonomy" id="450798"/>
    <lineage>
        <taxon>Bacteria</taxon>
        <taxon>Bacillati</taxon>
        <taxon>Actinomycetota</taxon>
        <taxon>Actinomycetes</taxon>
        <taxon>Catenulisporales</taxon>
        <taxon>Catenulisporaceae</taxon>
        <taxon>Catenulispora</taxon>
    </lineage>
</organism>
<evidence type="ECO:0000313" key="8">
    <source>
        <dbReference type="Proteomes" id="UP001499854"/>
    </source>
</evidence>
<comment type="caution">
    <text evidence="7">The sequence shown here is derived from an EMBL/GenBank/DDBJ whole genome shotgun (WGS) entry which is preliminary data.</text>
</comment>
<dbReference type="PANTHER" id="PTHR12128:SF19">
    <property type="entry name" value="5-DEHYDRO-4-DEOXYGLUCARATE DEHYDRATASE 2-RELATED"/>
    <property type="match status" value="1"/>
</dbReference>